<dbReference type="SMART" id="SM00974">
    <property type="entry name" value="T5orf172"/>
    <property type="match status" value="1"/>
</dbReference>
<gene>
    <name evidence="2" type="ORF">FC80_GL001159</name>
</gene>
<comment type="caution">
    <text evidence="2">The sequence shown here is derived from an EMBL/GenBank/DDBJ whole genome shotgun (WGS) entry which is preliminary data.</text>
</comment>
<proteinExistence type="predicted"/>
<dbReference type="Pfam" id="PF10544">
    <property type="entry name" value="T5orf172"/>
    <property type="match status" value="1"/>
</dbReference>
<protein>
    <recommendedName>
        <fullName evidence="1">Bacteriophage T5 Orf172 DNA-binding domain-containing protein</fullName>
    </recommendedName>
</protein>
<dbReference type="PATRIC" id="fig|1423729.3.peg.1173"/>
<evidence type="ECO:0000313" key="3">
    <source>
        <dbReference type="Proteomes" id="UP000051131"/>
    </source>
</evidence>
<reference evidence="2 3" key="1">
    <citation type="journal article" date="2015" name="Genome Announc.">
        <title>Expanding the biotechnology potential of lactobacilli through comparative genomics of 213 strains and associated genera.</title>
        <authorList>
            <person name="Sun Z."/>
            <person name="Harris H.M."/>
            <person name="McCann A."/>
            <person name="Guo C."/>
            <person name="Argimon S."/>
            <person name="Zhang W."/>
            <person name="Yang X."/>
            <person name="Jeffery I.B."/>
            <person name="Cooney J.C."/>
            <person name="Kagawa T.F."/>
            <person name="Liu W."/>
            <person name="Song Y."/>
            <person name="Salvetti E."/>
            <person name="Wrobel A."/>
            <person name="Rasinkangas P."/>
            <person name="Parkhill J."/>
            <person name="Rea M.C."/>
            <person name="O'Sullivan O."/>
            <person name="Ritari J."/>
            <person name="Douillard F.P."/>
            <person name="Paul Ross R."/>
            <person name="Yang R."/>
            <person name="Briner A.E."/>
            <person name="Felis G.E."/>
            <person name="de Vos W.M."/>
            <person name="Barrangou R."/>
            <person name="Klaenhammer T.R."/>
            <person name="Caufield P.W."/>
            <person name="Cui Y."/>
            <person name="Zhang H."/>
            <person name="O'Toole P.W."/>
        </authorList>
    </citation>
    <scope>NUCLEOTIDE SEQUENCE [LARGE SCALE GENOMIC DNA]</scope>
    <source>
        <strain evidence="2 3">DSM 21116</strain>
    </source>
</reference>
<dbReference type="STRING" id="1423729.FC80_GL001159"/>
<feature type="domain" description="Bacteriophage T5 Orf172 DNA-binding" evidence="1">
    <location>
        <begin position="20"/>
        <end position="100"/>
    </location>
</feature>
<accession>A0A0R2CR94</accession>
<evidence type="ECO:0000259" key="1">
    <source>
        <dbReference type="SMART" id="SM00974"/>
    </source>
</evidence>
<dbReference type="Proteomes" id="UP000051131">
    <property type="component" value="Unassembled WGS sequence"/>
</dbReference>
<organism evidence="2 3">
    <name type="scientific">Liquorilactobacillus cacaonum DSM 21116</name>
    <dbReference type="NCBI Taxonomy" id="1423729"/>
    <lineage>
        <taxon>Bacteria</taxon>
        <taxon>Bacillati</taxon>
        <taxon>Bacillota</taxon>
        <taxon>Bacilli</taxon>
        <taxon>Lactobacillales</taxon>
        <taxon>Lactobacillaceae</taxon>
        <taxon>Liquorilactobacillus</taxon>
    </lineage>
</organism>
<dbReference type="EMBL" id="AYZE01000015">
    <property type="protein sequence ID" value="KRM90259.1"/>
    <property type="molecule type" value="Genomic_DNA"/>
</dbReference>
<dbReference type="InterPro" id="IPR018306">
    <property type="entry name" value="Phage_T5_Orf172_DNA-bd"/>
</dbReference>
<evidence type="ECO:0000313" key="2">
    <source>
        <dbReference type="EMBL" id="KRM90259.1"/>
    </source>
</evidence>
<sequence>MKKMNETDNERGYIYALENKSFSGYIKIGQTKNLEHRLFQFNSTGIPDGKPTLLLFAVYIKNYKKAERILHKTLSDKRESSSKEYFKATYNQVKSAFSLLTFNDPTAEMIRPEIYNSKITGKKYKVVTRKIGTRPNRTFKYLSIPAGARLVFKESPKLVVTVLDEKNHVLCRCGKKHSLSRAAICCYDYYHKLPENESGKDRNGFAWFKYNDVLLSDIKPMVNQEFD</sequence>
<keyword evidence="3" id="KW-1185">Reference proteome</keyword>
<name>A0A0R2CR94_9LACO</name>
<dbReference type="AlphaFoldDB" id="A0A0R2CR94"/>